<dbReference type="Pfam" id="PF08643">
    <property type="entry name" value="DUF1776"/>
    <property type="match status" value="1"/>
</dbReference>
<reference evidence="2" key="2">
    <citation type="submission" date="2020-11" db="EMBL/GenBank/DDBJ databases">
        <authorList>
            <consortium name="DOE Joint Genome Institute"/>
            <person name="Kuo A."/>
            <person name="Miyauchi S."/>
            <person name="Kiss E."/>
            <person name="Drula E."/>
            <person name="Kohler A."/>
            <person name="Sanchez-Garcia M."/>
            <person name="Andreopoulos B."/>
            <person name="Barry K.W."/>
            <person name="Bonito G."/>
            <person name="Buee M."/>
            <person name="Carver A."/>
            <person name="Chen C."/>
            <person name="Cichocki N."/>
            <person name="Clum A."/>
            <person name="Culley D."/>
            <person name="Crous P.W."/>
            <person name="Fauchery L."/>
            <person name="Girlanda M."/>
            <person name="Hayes R."/>
            <person name="Keri Z."/>
            <person name="Labutti K."/>
            <person name="Lipzen A."/>
            <person name="Lombard V."/>
            <person name="Magnuson J."/>
            <person name="Maillard F."/>
            <person name="Morin E."/>
            <person name="Murat C."/>
            <person name="Nolan M."/>
            <person name="Ohm R."/>
            <person name="Pangilinan J."/>
            <person name="Pereira M."/>
            <person name="Perotto S."/>
            <person name="Peter M."/>
            <person name="Riley R."/>
            <person name="Sitrit Y."/>
            <person name="Stielow B."/>
            <person name="Szollosi G."/>
            <person name="Zifcakova L."/>
            <person name="Stursova M."/>
            <person name="Spatafora J.W."/>
            <person name="Tedersoo L."/>
            <person name="Vaario L.-M."/>
            <person name="Yamada A."/>
            <person name="Yan M."/>
            <person name="Wang P."/>
            <person name="Xu J."/>
            <person name="Bruns T."/>
            <person name="Baldrian P."/>
            <person name="Vilgalys R."/>
            <person name="Henrissat B."/>
            <person name="Grigoriev I.V."/>
            <person name="Hibbett D."/>
            <person name="Nagy L.G."/>
            <person name="Martin F.M."/>
        </authorList>
    </citation>
    <scope>NUCLEOTIDE SEQUENCE</scope>
    <source>
        <strain evidence="2">UH-Tt-Lm1</strain>
    </source>
</reference>
<gene>
    <name evidence="2" type="ORF">BJ322DRAFT_998647</name>
</gene>
<evidence type="ECO:0008006" key="4">
    <source>
        <dbReference type="Google" id="ProtNLM"/>
    </source>
</evidence>
<dbReference type="InterPro" id="IPR036291">
    <property type="entry name" value="NAD(P)-bd_dom_sf"/>
</dbReference>
<keyword evidence="3" id="KW-1185">Reference proteome</keyword>
<dbReference type="EMBL" id="WIUZ02000001">
    <property type="protein sequence ID" value="KAF9792855.1"/>
    <property type="molecule type" value="Genomic_DNA"/>
</dbReference>
<dbReference type="Proteomes" id="UP000736335">
    <property type="component" value="Unassembled WGS sequence"/>
</dbReference>
<feature type="region of interest" description="Disordered" evidence="1">
    <location>
        <begin position="502"/>
        <end position="591"/>
    </location>
</feature>
<organism evidence="2 3">
    <name type="scientific">Thelephora terrestris</name>
    <dbReference type="NCBI Taxonomy" id="56493"/>
    <lineage>
        <taxon>Eukaryota</taxon>
        <taxon>Fungi</taxon>
        <taxon>Dikarya</taxon>
        <taxon>Basidiomycota</taxon>
        <taxon>Agaricomycotina</taxon>
        <taxon>Agaricomycetes</taxon>
        <taxon>Thelephorales</taxon>
        <taxon>Thelephoraceae</taxon>
        <taxon>Thelephora</taxon>
    </lineage>
</organism>
<dbReference type="PANTHER" id="PTHR43313:SF1">
    <property type="entry name" value="3BETA-HYDROXYSTEROID DEHYDROGENASE DHS-16"/>
    <property type="match status" value="1"/>
</dbReference>
<dbReference type="InterPro" id="IPR013952">
    <property type="entry name" value="DUF1776_fun"/>
</dbReference>
<dbReference type="PANTHER" id="PTHR43313">
    <property type="entry name" value="SHORT-CHAIN DEHYDROGENASE/REDUCTASE FAMILY 9C"/>
    <property type="match status" value="1"/>
</dbReference>
<proteinExistence type="predicted"/>
<dbReference type="SUPFAM" id="SSF51735">
    <property type="entry name" value="NAD(P)-binding Rossmann-fold domains"/>
    <property type="match status" value="1"/>
</dbReference>
<evidence type="ECO:0000313" key="2">
    <source>
        <dbReference type="EMBL" id="KAF9792855.1"/>
    </source>
</evidence>
<dbReference type="GO" id="GO:0008202">
    <property type="term" value="P:steroid metabolic process"/>
    <property type="evidence" value="ECO:0007669"/>
    <property type="project" value="TreeGrafter"/>
</dbReference>
<evidence type="ECO:0000256" key="1">
    <source>
        <dbReference type="SAM" id="MobiDB-lite"/>
    </source>
</evidence>
<sequence length="591" mass="63619">MFPSIQQIEEALESLEGVVYASLSAATPDLPGVRETFDRLWDDVSRFGPNLPDIHVRMPGLGEFHVPPPPPPPPPPKNVVEKLADWCQGNPWTVLGVGLGAGLLVGYGSHKYRIHRRQRVRHISTASIARERRQVVVVLGGDKPIGLPLILDLEKRGFIVIASAESSAAVDFIESKTHGYVRGLVLESTNPDSVPVFLRSLASSLSRKFPINSAGDPHASPTTQPYILSVISLLTLSAPSAPAPMPLEHLPLESTYLPYLTSTHVVPLQVIQALLPLLRSSPARARDALSNGASKQSIIVCLPVTDTRVGLPFAGAQAMSASATLQGLQVLRREIRIASLSMDNPESMKNIRVVTVEVGTVDTDSHRHHHHKEISGPVDVRSSMDDWSASEISVYGQSFLTVNGGVRIGKSRKPTPVSNFVRTIVDVVHGQSYRSGSNIPFVISAFYKFRSWLRGDRISVGAGAGTYVLASGLPSFILDAIINLPHFLVAVRNGLVPVTPTRTISVDQLPPPVTQQQKVAAKTHEGLVPPSPSPAKIELAATATTEAQDEDSDSGDEKQSSLQSKDDADVESNAGDASVGSSWVNLHEKHE</sequence>
<protein>
    <recommendedName>
        <fullName evidence="4">DUF1776-domain-containing protein</fullName>
    </recommendedName>
</protein>
<comment type="caution">
    <text evidence="2">The sequence shown here is derived from an EMBL/GenBank/DDBJ whole genome shotgun (WGS) entry which is preliminary data.</text>
</comment>
<feature type="compositionally biased region" description="Basic and acidic residues" evidence="1">
    <location>
        <begin position="555"/>
        <end position="567"/>
    </location>
</feature>
<accession>A0A9P6LBY4</accession>
<dbReference type="AlphaFoldDB" id="A0A9P6LBY4"/>
<dbReference type="GO" id="GO:0016491">
    <property type="term" value="F:oxidoreductase activity"/>
    <property type="evidence" value="ECO:0007669"/>
    <property type="project" value="TreeGrafter"/>
</dbReference>
<name>A0A9P6LBY4_9AGAM</name>
<dbReference type="OrthoDB" id="5308060at2759"/>
<dbReference type="Gene3D" id="3.40.50.720">
    <property type="entry name" value="NAD(P)-binding Rossmann-like Domain"/>
    <property type="match status" value="1"/>
</dbReference>
<evidence type="ECO:0000313" key="3">
    <source>
        <dbReference type="Proteomes" id="UP000736335"/>
    </source>
</evidence>
<reference evidence="2" key="1">
    <citation type="journal article" date="2020" name="Nat. Commun.">
        <title>Large-scale genome sequencing of mycorrhizal fungi provides insights into the early evolution of symbiotic traits.</title>
        <authorList>
            <person name="Miyauchi S."/>
            <person name="Kiss E."/>
            <person name="Kuo A."/>
            <person name="Drula E."/>
            <person name="Kohler A."/>
            <person name="Sanchez-Garcia M."/>
            <person name="Morin E."/>
            <person name="Andreopoulos B."/>
            <person name="Barry K.W."/>
            <person name="Bonito G."/>
            <person name="Buee M."/>
            <person name="Carver A."/>
            <person name="Chen C."/>
            <person name="Cichocki N."/>
            <person name="Clum A."/>
            <person name="Culley D."/>
            <person name="Crous P.W."/>
            <person name="Fauchery L."/>
            <person name="Girlanda M."/>
            <person name="Hayes R.D."/>
            <person name="Keri Z."/>
            <person name="LaButti K."/>
            <person name="Lipzen A."/>
            <person name="Lombard V."/>
            <person name="Magnuson J."/>
            <person name="Maillard F."/>
            <person name="Murat C."/>
            <person name="Nolan M."/>
            <person name="Ohm R.A."/>
            <person name="Pangilinan J."/>
            <person name="Pereira M.F."/>
            <person name="Perotto S."/>
            <person name="Peter M."/>
            <person name="Pfister S."/>
            <person name="Riley R."/>
            <person name="Sitrit Y."/>
            <person name="Stielow J.B."/>
            <person name="Szollosi G."/>
            <person name="Zifcakova L."/>
            <person name="Stursova M."/>
            <person name="Spatafora J.W."/>
            <person name="Tedersoo L."/>
            <person name="Vaario L.M."/>
            <person name="Yamada A."/>
            <person name="Yan M."/>
            <person name="Wang P."/>
            <person name="Xu J."/>
            <person name="Bruns T."/>
            <person name="Baldrian P."/>
            <person name="Vilgalys R."/>
            <person name="Dunand C."/>
            <person name="Henrissat B."/>
            <person name="Grigoriev I.V."/>
            <person name="Hibbett D."/>
            <person name="Nagy L.G."/>
            <person name="Martin F.M."/>
        </authorList>
    </citation>
    <scope>NUCLEOTIDE SEQUENCE</scope>
    <source>
        <strain evidence="2">UH-Tt-Lm1</strain>
    </source>
</reference>